<dbReference type="InterPro" id="IPR055091">
    <property type="entry name" value="WelO5-like"/>
</dbReference>
<dbReference type="InterPro" id="IPR053685">
    <property type="entry name" value="Ile_3(1)-dioxygenase-like"/>
</dbReference>
<protein>
    <recommendedName>
        <fullName evidence="3">Fe2OG dioxygenase domain-containing protein</fullName>
    </recommendedName>
</protein>
<organism evidence="1 2">
    <name type="scientific">Pantoea allii</name>
    <dbReference type="NCBI Taxonomy" id="574096"/>
    <lineage>
        <taxon>Bacteria</taxon>
        <taxon>Pseudomonadati</taxon>
        <taxon>Pseudomonadota</taxon>
        <taxon>Gammaproteobacteria</taxon>
        <taxon>Enterobacterales</taxon>
        <taxon>Erwiniaceae</taxon>
        <taxon>Pantoea</taxon>
    </lineage>
</organism>
<dbReference type="Gene3D" id="2.60.120.620">
    <property type="entry name" value="q2cbj1_9rhob like domain"/>
    <property type="match status" value="1"/>
</dbReference>
<reference evidence="1 2" key="1">
    <citation type="submission" date="2018-05" db="EMBL/GenBank/DDBJ databases">
        <title>Genomic Encyclopedia of Type Strains, Phase IV (KMG-V): Genome sequencing to study the core and pangenomes of soil and plant-associated prokaryotes.</title>
        <authorList>
            <person name="Whitman W."/>
        </authorList>
    </citation>
    <scope>NUCLEOTIDE SEQUENCE [LARGE SCALE GENOMIC DNA]</scope>
    <source>
        <strain evidence="1 2">PNA 200-10</strain>
    </source>
</reference>
<gene>
    <name evidence="1" type="ORF">C7431_108202</name>
</gene>
<sequence>MTDLLALEPTQTTLTGSQKSNFGYLESSDGVINFSVVKNIILNGHHHGNVLYIIRNYASKAVCGKLATSFDDSVTQSGGNRADDGFVLTNQIGATQFSRNGEQYISEVNRVNQSVTDLMGTTTEEDSESLFLNRTLENGFLERGIHFGPARFKNGYACFATFRRWLDNGVMSLMPHEDMAQVDFAKEDGFEIAHTQTVTAYNVCLEAAQGGGQLKIWNLIPDQRCREKLGVTRTGYPYPPHLLNDIDSLSVQLNAGDLYFMNACHLHGVSSVSEGSRLTAGRFIGKLNDRKVVYWT</sequence>
<dbReference type="Proteomes" id="UP000245981">
    <property type="component" value="Unassembled WGS sequence"/>
</dbReference>
<evidence type="ECO:0000313" key="2">
    <source>
        <dbReference type="Proteomes" id="UP000245981"/>
    </source>
</evidence>
<comment type="caution">
    <text evidence="1">The sequence shown here is derived from an EMBL/GenBank/DDBJ whole genome shotgun (WGS) entry which is preliminary data.</text>
</comment>
<dbReference type="RefSeq" id="WP_109717868.1">
    <property type="nucleotide sequence ID" value="NZ_JBNUMJ010000009.1"/>
</dbReference>
<evidence type="ECO:0000313" key="1">
    <source>
        <dbReference type="EMBL" id="PWK95374.1"/>
    </source>
</evidence>
<dbReference type="NCBIfam" id="NF041274">
    <property type="entry name" value="isoleu_diox_hilA"/>
    <property type="match status" value="1"/>
</dbReference>
<evidence type="ECO:0008006" key="3">
    <source>
        <dbReference type="Google" id="ProtNLM"/>
    </source>
</evidence>
<dbReference type="OrthoDB" id="4009736at2"/>
<dbReference type="AlphaFoldDB" id="A0A2V2BEU7"/>
<accession>A0A2V2BEU7</accession>
<proteinExistence type="predicted"/>
<dbReference type="Pfam" id="PF22814">
    <property type="entry name" value="WelO5"/>
    <property type="match status" value="1"/>
</dbReference>
<dbReference type="EMBL" id="QGHF01000008">
    <property type="protein sequence ID" value="PWK95374.1"/>
    <property type="molecule type" value="Genomic_DNA"/>
</dbReference>
<name>A0A2V2BEU7_9GAMM</name>